<dbReference type="PANTHER" id="PTHR24359:SF1">
    <property type="entry name" value="INHIBITOR OF NUCLEAR FACTOR KAPPA-B KINASE EPSILON SUBUNIT HOMOLOG 1-RELATED"/>
    <property type="match status" value="1"/>
</dbReference>
<feature type="transmembrane region" description="Helical" evidence="2">
    <location>
        <begin position="570"/>
        <end position="589"/>
    </location>
</feature>
<dbReference type="GO" id="GO:0005524">
    <property type="term" value="F:ATP binding"/>
    <property type="evidence" value="ECO:0007669"/>
    <property type="project" value="InterPro"/>
</dbReference>
<feature type="compositionally biased region" description="Basic and acidic residues" evidence="1">
    <location>
        <begin position="372"/>
        <end position="385"/>
    </location>
</feature>
<protein>
    <submittedName>
        <fullName evidence="4">Serine/threonine protein kinase</fullName>
    </submittedName>
</protein>
<keyword evidence="4" id="KW-0418">Kinase</keyword>
<keyword evidence="2" id="KW-0472">Membrane</keyword>
<dbReference type="Pfam" id="PF00069">
    <property type="entry name" value="Pkinase"/>
    <property type="match status" value="1"/>
</dbReference>
<gene>
    <name evidence="4" type="ORF">F53441_2716</name>
</gene>
<feature type="transmembrane region" description="Helical" evidence="2">
    <location>
        <begin position="533"/>
        <end position="555"/>
    </location>
</feature>
<dbReference type="OrthoDB" id="9992527at2759"/>
<comment type="caution">
    <text evidence="4">The sequence shown here is derived from an EMBL/GenBank/DDBJ whole genome shotgun (WGS) entry which is preliminary data.</text>
</comment>
<evidence type="ECO:0000256" key="2">
    <source>
        <dbReference type="SAM" id="Phobius"/>
    </source>
</evidence>
<evidence type="ECO:0000313" key="5">
    <source>
        <dbReference type="Proteomes" id="UP000605986"/>
    </source>
</evidence>
<feature type="region of interest" description="Disordered" evidence="1">
    <location>
        <begin position="328"/>
        <end position="352"/>
    </location>
</feature>
<sequence>MTAHALSIVHARGESFPPGASADRKPSGSPEQAYEALRTSCDRYGIYPCNLLQRKQLQSTTERYRRHLDEEEKRLFNLDFEEIYFHELEDKGTDYRTLMIRNSPSVQDHLHKDGRDPKSRFVFIQAEHSRAPLNCSRDSFSHILSYHQVPPSFIEFISAFGSTHYPTDYHMTGFDSDDTLGRCDSNLINISTLGRSGREHRMQYLLRSVERDFDSNGSRKWNIRQFAVYHSFDLVEGKALWINIKANSVLEDRIKEATADSAILDSAALDDLSNSFAATLLIHLIFIEWCDEDWRTCINDCEGKIRDILAKAQTSQIVQPPEFSTSAKQALGLQKAQTTGPSDREKWPPSGPLAWGREILTHLNSPSRYRHRATEDPEEFRTAGDDGRLHNWQFKNLRNLDTFSFGEVQHLHYLSEQLQSYLLVMDLNHQALRDIAERYRNLPHRRGFPQPLRKDCGEHIDSFVRRVERIRKNLEIRMSQVKSLLASLEDGKTLFDGILQYRNIQIGRIFTESSYGQSQKMERIAYKTEKETISMHVITCVTLAFLPAMFVAAFFQSGVVESGRDDYRKAVLYPYICWLVLPAVLQASLHKLAIMTTLTQLEADFRQWVGSHARPGINGFGKEDKYVSGAQLEHYWRSPGNFSDILRTINPPIFVSFDTIREKFLRVFSILVFISQTATITLFLEEGMNDDKLPLEERNLPLEWPRCFGAAMKDQWQFSPWEFIKHGSDSRRLLPNQILPVRYKEVLTREVWGSAAARIHVVNVDDDCCGPIPQEVVFKVYEGADGKQLYTREAEIYTRLRRFEETSITKCYGSFACKETERRIIILEHASKGSLLDFFDKTQPPVYPSDLEMLWLSLLELLEGLWVLHNPDRNDSGSLVGIHQDIQPANILVFPRNTDSPYDVSFKLADFGLAEIVRGVEGEGATVPTENEGNRMYSAPESYPNYEIQSEARPHVNSLVDLWSLGAVYSDFLAWSIGGPDSRERYRKKRRDAIAKLSHITERGVVACFHDGNKRLPAVEVFHNEILKETKHGDFVSPCMSKFILTFMMVESRERLSALVAKGQAIKEIDEARSGRKPQRPSTPNTGCPTAFQKRPFSFGGERKVSVAEVYEELKKKRNWISFRTHRNQPSEAGMHLPGMQRARNQIDLHGGRDQIFVFDDFDSMREHRRMVTETARVISYSVKVSDKDGMDLYFASDSVHPQKCKSSSDVESKIANKIMASGYCDMRKCLEDVMDRVIKNGMQPTGIYIFTDGVWNPGHDDKVEQVICDAIDLLISTNAKPKRLMFQFIQFGHDTQGTKRLKFLDDGCKRLHRGVEYDIVDTKYCDDHVPKIIIGSISPFNDNDA</sequence>
<evidence type="ECO:0000256" key="1">
    <source>
        <dbReference type="SAM" id="MobiDB-lite"/>
    </source>
</evidence>
<name>A0A8H4P3M6_9HYPO</name>
<keyword evidence="5" id="KW-1185">Reference proteome</keyword>
<dbReference type="Proteomes" id="UP000605986">
    <property type="component" value="Unassembled WGS sequence"/>
</dbReference>
<keyword evidence="2" id="KW-1133">Transmembrane helix</keyword>
<keyword evidence="4" id="KW-0808">Transferase</keyword>
<dbReference type="SMART" id="SM00220">
    <property type="entry name" value="S_TKc"/>
    <property type="match status" value="1"/>
</dbReference>
<accession>A0A8H4P3M6</accession>
<dbReference type="InterPro" id="IPR058257">
    <property type="entry name" value="CorA-like_dom"/>
</dbReference>
<dbReference type="Gene3D" id="1.10.510.10">
    <property type="entry name" value="Transferase(Phosphotransferase) domain 1"/>
    <property type="match status" value="1"/>
</dbReference>
<proteinExistence type="predicted"/>
<dbReference type="InterPro" id="IPR000719">
    <property type="entry name" value="Prot_kinase_dom"/>
</dbReference>
<dbReference type="GO" id="GO:0004674">
    <property type="term" value="F:protein serine/threonine kinase activity"/>
    <property type="evidence" value="ECO:0007669"/>
    <property type="project" value="UniProtKB-KW"/>
</dbReference>
<evidence type="ECO:0000259" key="3">
    <source>
        <dbReference type="PROSITE" id="PS50011"/>
    </source>
</evidence>
<organism evidence="4 5">
    <name type="scientific">Fusarium austroafricanum</name>
    <dbReference type="NCBI Taxonomy" id="2364996"/>
    <lineage>
        <taxon>Eukaryota</taxon>
        <taxon>Fungi</taxon>
        <taxon>Dikarya</taxon>
        <taxon>Ascomycota</taxon>
        <taxon>Pezizomycotina</taxon>
        <taxon>Sordariomycetes</taxon>
        <taxon>Hypocreomycetidae</taxon>
        <taxon>Hypocreales</taxon>
        <taxon>Nectriaceae</taxon>
        <taxon>Fusarium</taxon>
        <taxon>Fusarium concolor species complex</taxon>
    </lineage>
</organism>
<dbReference type="PANTHER" id="PTHR24359">
    <property type="entry name" value="SERINE/THREONINE-PROTEIN KINASE SBK1"/>
    <property type="match status" value="1"/>
</dbReference>
<feature type="region of interest" description="Disordered" evidence="1">
    <location>
        <begin position="1070"/>
        <end position="1092"/>
    </location>
</feature>
<dbReference type="PROSITE" id="PS50011">
    <property type="entry name" value="PROTEIN_KINASE_DOM"/>
    <property type="match status" value="1"/>
</dbReference>
<feature type="domain" description="Protein kinase" evidence="3">
    <location>
        <begin position="741"/>
        <end position="1027"/>
    </location>
</feature>
<keyword evidence="4" id="KW-0723">Serine/threonine-protein kinase</keyword>
<dbReference type="SUPFAM" id="SSF56112">
    <property type="entry name" value="Protein kinase-like (PK-like)"/>
    <property type="match status" value="1"/>
</dbReference>
<feature type="region of interest" description="Disordered" evidence="1">
    <location>
        <begin position="12"/>
        <end position="32"/>
    </location>
</feature>
<feature type="transmembrane region" description="Helical" evidence="2">
    <location>
        <begin position="664"/>
        <end position="684"/>
    </location>
</feature>
<dbReference type="InterPro" id="IPR011009">
    <property type="entry name" value="Kinase-like_dom_sf"/>
</dbReference>
<feature type="region of interest" description="Disordered" evidence="1">
    <location>
        <begin position="366"/>
        <end position="385"/>
    </location>
</feature>
<dbReference type="Pfam" id="PF26616">
    <property type="entry name" value="CorA-like"/>
    <property type="match status" value="1"/>
</dbReference>
<dbReference type="EMBL" id="JAADJG010000115">
    <property type="protein sequence ID" value="KAF4454846.1"/>
    <property type="molecule type" value="Genomic_DNA"/>
</dbReference>
<reference evidence="4" key="1">
    <citation type="submission" date="2020-01" db="EMBL/GenBank/DDBJ databases">
        <title>Identification and distribution of gene clusters putatively required for synthesis of sphingolipid metabolism inhibitors in phylogenetically diverse species of the filamentous fungus Fusarium.</title>
        <authorList>
            <person name="Kim H.-S."/>
            <person name="Busman M."/>
            <person name="Brown D.W."/>
            <person name="Divon H."/>
            <person name="Uhlig S."/>
            <person name="Proctor R.H."/>
        </authorList>
    </citation>
    <scope>NUCLEOTIDE SEQUENCE</scope>
    <source>
        <strain evidence="4">NRRL 53441</strain>
    </source>
</reference>
<evidence type="ECO:0000313" key="4">
    <source>
        <dbReference type="EMBL" id="KAF4454846.1"/>
    </source>
</evidence>
<keyword evidence="2" id="KW-0812">Transmembrane</keyword>